<feature type="compositionally biased region" description="Polar residues" evidence="1">
    <location>
        <begin position="317"/>
        <end position="342"/>
    </location>
</feature>
<gene>
    <name evidence="2" type="ORF">PRK78_001212</name>
</gene>
<organism evidence="2 3">
    <name type="scientific">Emydomyces testavorans</name>
    <dbReference type="NCBI Taxonomy" id="2070801"/>
    <lineage>
        <taxon>Eukaryota</taxon>
        <taxon>Fungi</taxon>
        <taxon>Dikarya</taxon>
        <taxon>Ascomycota</taxon>
        <taxon>Pezizomycotina</taxon>
        <taxon>Eurotiomycetes</taxon>
        <taxon>Eurotiomycetidae</taxon>
        <taxon>Onygenales</taxon>
        <taxon>Nannizziopsiaceae</taxon>
        <taxon>Emydomyces</taxon>
    </lineage>
</organism>
<protein>
    <submittedName>
        <fullName evidence="2">Uncharacterized protein</fullName>
    </submittedName>
</protein>
<feature type="compositionally biased region" description="Basic and acidic residues" evidence="1">
    <location>
        <begin position="208"/>
        <end position="221"/>
    </location>
</feature>
<dbReference type="Proteomes" id="UP001219355">
    <property type="component" value="Chromosome 1"/>
</dbReference>
<dbReference type="AlphaFoldDB" id="A0AAF0DC62"/>
<reference evidence="2" key="1">
    <citation type="submission" date="2023-03" db="EMBL/GenBank/DDBJ databases">
        <title>Emydomyces testavorans Genome Sequence.</title>
        <authorList>
            <person name="Hoyer L."/>
        </authorList>
    </citation>
    <scope>NUCLEOTIDE SEQUENCE</scope>
    <source>
        <strain evidence="2">16-2883</strain>
    </source>
</reference>
<sequence length="451" mass="49867">MWLFRGAQSAVFYYASCTPCGESSYKRKRRRDAARTVREPSREGIVTDQPVLFHQPFPFTTNSYWSEEISLGPGPPSRKGHRNGTSRSSSQRNLVSPETPADPAVLTGVLQSLKKDKDALKNPIGDAWNKIRYQREDEELWGVEIKGSSVGLSGRGRSDTHHSSKYYLARNPEVNDLHPPVACGPRSRAETRWMLQPPPSAKVMAGKVRLDTSVRQNRDTSPRAMPLPIPEESESPKDIGPLHNKDTHSSRQSRPQAAPVSIHEPNIPQVITSNSDQQRKQRPRGALSPIPSFDDSGRLPGPSDSSLQSPPAALSTVPFTSRLTPSTQTSENIYLSPSPKLQSRSNSPVPRSPRVECLKVPSPVLLRKTASMCAEDRPSTNGTTDSGKAFHPRTPSTPASASHTNKTNSNNNTKPYLGLQLEMGVDDFSDDDISDLEDLQHIRPYRWSMDI</sequence>
<dbReference type="EMBL" id="CP120627">
    <property type="protein sequence ID" value="WEW55779.1"/>
    <property type="molecule type" value="Genomic_DNA"/>
</dbReference>
<proteinExistence type="predicted"/>
<feature type="region of interest" description="Disordered" evidence="1">
    <location>
        <begin position="68"/>
        <end position="103"/>
    </location>
</feature>
<evidence type="ECO:0000256" key="1">
    <source>
        <dbReference type="SAM" id="MobiDB-lite"/>
    </source>
</evidence>
<feature type="compositionally biased region" description="Polar residues" evidence="1">
    <location>
        <begin position="85"/>
        <end position="96"/>
    </location>
</feature>
<feature type="compositionally biased region" description="Low complexity" evidence="1">
    <location>
        <begin position="399"/>
        <end position="414"/>
    </location>
</feature>
<feature type="region of interest" description="Disordered" evidence="1">
    <location>
        <begin position="194"/>
        <end position="356"/>
    </location>
</feature>
<feature type="region of interest" description="Disordered" evidence="1">
    <location>
        <begin position="23"/>
        <end position="42"/>
    </location>
</feature>
<keyword evidence="3" id="KW-1185">Reference proteome</keyword>
<evidence type="ECO:0000313" key="3">
    <source>
        <dbReference type="Proteomes" id="UP001219355"/>
    </source>
</evidence>
<feature type="compositionally biased region" description="Basic and acidic residues" evidence="1">
    <location>
        <begin position="33"/>
        <end position="42"/>
    </location>
</feature>
<evidence type="ECO:0000313" key="2">
    <source>
        <dbReference type="EMBL" id="WEW55779.1"/>
    </source>
</evidence>
<name>A0AAF0DC62_9EURO</name>
<accession>A0AAF0DC62</accession>
<feature type="region of interest" description="Disordered" evidence="1">
    <location>
        <begin position="370"/>
        <end position="416"/>
    </location>
</feature>